<name>A0A6H2BZF5_DOLFA</name>
<dbReference type="NCBIfam" id="TIGR03804">
    <property type="entry name" value="para_beta_helix"/>
    <property type="match status" value="3"/>
</dbReference>
<dbReference type="SUPFAM" id="SSF51126">
    <property type="entry name" value="Pectin lyase-like"/>
    <property type="match status" value="1"/>
</dbReference>
<sequence length="423" mass="45368">MEGYTHQIKDVLMSSQFRSKTPVLLANLAISSSLIFTFPVQAQLPTVAQVIYVDPVTGVNTAEAGTSATTPYKTITFALSQTKPGSVIQLAPGNYSSETFPILLKPGITLRGDESSKGRRVVISGGGIYISRTFAKQNITILADQDTTIAGITVTNTNERGTGLWVESSNPIIINNTFTNNFREGVFVTGTGNPRVENNQFVQNSANGIAITKSSRGEIRNNLFQNNGFGLAIGDTSTPLITENQIVQNKDGMVISESAKPLLRKNVIQNNQRDGIVLILNASPDLGTNNNPGSNSISNNGRYNLYNATKNSISAVGNNIDSSRIAGSVEIGNSQRSTPYSSQSDDLSANDPNIALLQKWELTPISCASGSQVITIMMGGKQYCVMPHPDLTANSYEYNQSNGNLKALVNSPNRASRPKKEGL</sequence>
<dbReference type="InterPro" id="IPR011050">
    <property type="entry name" value="Pectin_lyase_fold/virulence"/>
</dbReference>
<evidence type="ECO:0000313" key="7">
    <source>
        <dbReference type="EMBL" id="QJB44134.1"/>
    </source>
</evidence>
<feature type="domain" description="Carbohydrate-binding/sugar hydrolysis" evidence="6">
    <location>
        <begin position="109"/>
        <end position="234"/>
    </location>
</feature>
<protein>
    <submittedName>
        <fullName evidence="7">DUF1565 domain-containing protein</fullName>
    </submittedName>
</protein>
<dbReference type="InterPro" id="IPR012334">
    <property type="entry name" value="Pectin_lyas_fold"/>
</dbReference>
<dbReference type="InterPro" id="IPR006633">
    <property type="entry name" value="Carb-bd_sugar_hydrolysis-dom"/>
</dbReference>
<gene>
    <name evidence="7" type="ORF">HGD76_07955</name>
</gene>
<dbReference type="Pfam" id="PF07602">
    <property type="entry name" value="DUF1565"/>
    <property type="match status" value="1"/>
</dbReference>
<evidence type="ECO:0000256" key="5">
    <source>
        <dbReference type="SAM" id="SignalP"/>
    </source>
</evidence>
<proteinExistence type="predicted"/>
<dbReference type="InterPro" id="IPR011459">
    <property type="entry name" value="DUF1565"/>
</dbReference>
<evidence type="ECO:0000256" key="2">
    <source>
        <dbReference type="ARBA" id="ARBA00022737"/>
    </source>
</evidence>
<dbReference type="InterPro" id="IPR051550">
    <property type="entry name" value="SCF-Subunits/Alg-Epimerases"/>
</dbReference>
<dbReference type="PANTHER" id="PTHR22990:SF15">
    <property type="entry name" value="F-BOX ONLY PROTEIN 10"/>
    <property type="match status" value="1"/>
</dbReference>
<reference evidence="7 8" key="2">
    <citation type="submission" date="2020-04" db="EMBL/GenBank/DDBJ databases">
        <authorList>
            <person name="Fomenkov A."/>
            <person name="Anton B.P."/>
            <person name="Roberts R.J."/>
        </authorList>
    </citation>
    <scope>NUCLEOTIDE SEQUENCE [LARGE SCALE GENOMIC DNA]</scope>
    <source>
        <strain evidence="7 8">CCAP 1403/13f</strain>
    </source>
</reference>
<dbReference type="SMART" id="SM00722">
    <property type="entry name" value="CASH"/>
    <property type="match status" value="1"/>
</dbReference>
<dbReference type="PANTHER" id="PTHR22990">
    <property type="entry name" value="F-BOX ONLY PROTEIN"/>
    <property type="match status" value="1"/>
</dbReference>
<dbReference type="InterPro" id="IPR022441">
    <property type="entry name" value="Para_beta_helix_rpt-2"/>
</dbReference>
<evidence type="ECO:0000256" key="1">
    <source>
        <dbReference type="ARBA" id="ARBA00004906"/>
    </source>
</evidence>
<dbReference type="AlphaFoldDB" id="A0A6H2BZF5"/>
<dbReference type="KEGG" id="dfs:HGD76_07955"/>
<feature type="compositionally biased region" description="Polar residues" evidence="4">
    <location>
        <begin position="404"/>
        <end position="414"/>
    </location>
</feature>
<evidence type="ECO:0000313" key="8">
    <source>
        <dbReference type="Proteomes" id="UP000502433"/>
    </source>
</evidence>
<keyword evidence="3" id="KW-0833">Ubl conjugation pathway</keyword>
<dbReference type="SMART" id="SM00710">
    <property type="entry name" value="PbH1"/>
    <property type="match status" value="6"/>
</dbReference>
<feature type="region of interest" description="Disordered" evidence="4">
    <location>
        <begin position="404"/>
        <end position="423"/>
    </location>
</feature>
<evidence type="ECO:0000256" key="4">
    <source>
        <dbReference type="SAM" id="MobiDB-lite"/>
    </source>
</evidence>
<feature type="signal peptide" evidence="5">
    <location>
        <begin position="1"/>
        <end position="42"/>
    </location>
</feature>
<dbReference type="InterPro" id="IPR006626">
    <property type="entry name" value="PbH1"/>
</dbReference>
<dbReference type="Proteomes" id="UP000502433">
    <property type="component" value="Chromosome"/>
</dbReference>
<reference evidence="7 8" key="1">
    <citation type="submission" date="2020-04" db="EMBL/GenBank/DDBJ databases">
        <title>Genome-Wide Identification of 5-Methylcytosine Sites in Bacterial Genomes By High-Throughput Sequencing of MspJI Restriction Fragments.</title>
        <authorList>
            <person name="Wu V."/>
        </authorList>
    </citation>
    <scope>NUCLEOTIDE SEQUENCE [LARGE SCALE GENOMIC DNA]</scope>
    <source>
        <strain evidence="7 8">CCAP 1403/13f</strain>
    </source>
</reference>
<organism evidence="7 8">
    <name type="scientific">Dolichospermum flos-aquae CCAP 1403/13F</name>
    <dbReference type="NCBI Taxonomy" id="315271"/>
    <lineage>
        <taxon>Bacteria</taxon>
        <taxon>Bacillati</taxon>
        <taxon>Cyanobacteriota</taxon>
        <taxon>Cyanophyceae</taxon>
        <taxon>Nostocales</taxon>
        <taxon>Aphanizomenonaceae</taxon>
        <taxon>Dolichospermum</taxon>
    </lineage>
</organism>
<comment type="pathway">
    <text evidence="1">Protein modification; protein ubiquitination.</text>
</comment>
<keyword evidence="2" id="KW-0677">Repeat</keyword>
<feature type="chain" id="PRO_5026164987" evidence="5">
    <location>
        <begin position="43"/>
        <end position="423"/>
    </location>
</feature>
<accession>A0A6H2BZF5</accession>
<evidence type="ECO:0000256" key="3">
    <source>
        <dbReference type="ARBA" id="ARBA00022786"/>
    </source>
</evidence>
<keyword evidence="5" id="KW-0732">Signal</keyword>
<dbReference type="Gene3D" id="2.160.20.10">
    <property type="entry name" value="Single-stranded right-handed beta-helix, Pectin lyase-like"/>
    <property type="match status" value="1"/>
</dbReference>
<evidence type="ECO:0000259" key="6">
    <source>
        <dbReference type="SMART" id="SM00722"/>
    </source>
</evidence>
<dbReference type="EMBL" id="CP051206">
    <property type="protein sequence ID" value="QJB44134.1"/>
    <property type="molecule type" value="Genomic_DNA"/>
</dbReference>